<dbReference type="Pfam" id="PF12838">
    <property type="entry name" value="Fer4_7"/>
    <property type="match status" value="1"/>
</dbReference>
<dbReference type="PANTHER" id="PTHR24960">
    <property type="entry name" value="PHOTOSYSTEM I IRON-SULFUR CENTER-RELATED"/>
    <property type="match status" value="1"/>
</dbReference>
<dbReference type="PANTHER" id="PTHR24960:SF83">
    <property type="entry name" value="4FE-4S FERREDOXIN-TYPE DOMAIN-CONTAINING PROTEIN"/>
    <property type="match status" value="1"/>
</dbReference>
<dbReference type="Gene3D" id="3.30.70.20">
    <property type="match status" value="1"/>
</dbReference>
<evidence type="ECO:0000256" key="2">
    <source>
        <dbReference type="ARBA" id="ARBA00013529"/>
    </source>
</evidence>
<keyword evidence="3" id="KW-0004">4Fe-4S</keyword>
<dbReference type="RefSeq" id="WP_007060490.1">
    <property type="nucleotide sequence ID" value="NZ_ACVI01000020.1"/>
</dbReference>
<dbReference type="KEGG" id="cck:Ccar_14005"/>
<evidence type="ECO:0000256" key="6">
    <source>
        <dbReference type="ARBA" id="ARBA00023014"/>
    </source>
</evidence>
<proteinExistence type="predicted"/>
<feature type="domain" description="4Fe-4S ferredoxin-type" evidence="7">
    <location>
        <begin position="188"/>
        <end position="217"/>
    </location>
</feature>
<accession>C6PS38</accession>
<evidence type="ECO:0000256" key="1">
    <source>
        <dbReference type="ARBA" id="ARBA00003532"/>
    </source>
</evidence>
<evidence type="ECO:0000259" key="7">
    <source>
        <dbReference type="PROSITE" id="PS51379"/>
    </source>
</evidence>
<dbReference type="InterPro" id="IPR050157">
    <property type="entry name" value="PSI_iron-sulfur_center"/>
</dbReference>
<dbReference type="InterPro" id="IPR007160">
    <property type="entry name" value="DUF362"/>
</dbReference>
<dbReference type="GO" id="GO:0046872">
    <property type="term" value="F:metal ion binding"/>
    <property type="evidence" value="ECO:0007669"/>
    <property type="project" value="UniProtKB-KW"/>
</dbReference>
<evidence type="ECO:0000313" key="9">
    <source>
        <dbReference type="Proteomes" id="UP000004198"/>
    </source>
</evidence>
<dbReference type="GO" id="GO:0051539">
    <property type="term" value="F:4 iron, 4 sulfur cluster binding"/>
    <property type="evidence" value="ECO:0007669"/>
    <property type="project" value="UniProtKB-KW"/>
</dbReference>
<dbReference type="Gene3D" id="3.40.50.11440">
    <property type="match status" value="1"/>
</dbReference>
<keyword evidence="5" id="KW-0408">Iron</keyword>
<dbReference type="SUPFAM" id="SSF54862">
    <property type="entry name" value="4Fe-4S ferredoxins"/>
    <property type="match status" value="1"/>
</dbReference>
<dbReference type="PATRIC" id="fig|536227.13.peg.2936"/>
<keyword evidence="9" id="KW-1185">Reference proteome</keyword>
<dbReference type="OrthoDB" id="9781559at2"/>
<name>C6PS38_9CLOT</name>
<dbReference type="eggNOG" id="COG2768">
    <property type="taxonomic scope" value="Bacteria"/>
</dbReference>
<keyword evidence="6" id="KW-0411">Iron-sulfur</keyword>
<dbReference type="AlphaFoldDB" id="C6PS38"/>
<organism evidence="8 9">
    <name type="scientific">Clostridium carboxidivorans P7</name>
    <dbReference type="NCBI Taxonomy" id="536227"/>
    <lineage>
        <taxon>Bacteria</taxon>
        <taxon>Bacillati</taxon>
        <taxon>Bacillota</taxon>
        <taxon>Clostridia</taxon>
        <taxon>Eubacteriales</taxon>
        <taxon>Clostridiaceae</taxon>
        <taxon>Clostridium</taxon>
    </lineage>
</organism>
<evidence type="ECO:0000313" key="8">
    <source>
        <dbReference type="EMBL" id="EET87963.1"/>
    </source>
</evidence>
<sequence length="376" mass="41004">MEKSKVYFTDFRTKLGEGLPTKLKKLIKKADIGQIDMDNKFVAIKMHFGELGNLGFLRPNYAKAVADVVKELGGHPFLTDCNTLYPGSRKNALEHLECAWENGFTPLTVGCPVIIADGLKGTDDITVPVAGGEYIKEAKIGRAIMDADVFISLTHFKGHEMTGFGGAIKNIGMGCGSRAGKKDQHINGKPDISHEQCRGCKRCLRECANNGLVFDDVEKKMSINADNCVGCGRCLGACNFDAITFSNWAASKELNCRMAEYTKAVVDGRPCFHISLVIDVSPNCDCHSENDAPILPNLGMFASFDALALDQACVDACMSAAPLPNSQLSDNMSKNGFKDHHDHFTNSTPESEWRTCLAHAEKIGIGSREYELIVLK</sequence>
<evidence type="ECO:0000256" key="5">
    <source>
        <dbReference type="ARBA" id="ARBA00023004"/>
    </source>
</evidence>
<dbReference type="Pfam" id="PF04015">
    <property type="entry name" value="DUF362"/>
    <property type="match status" value="1"/>
</dbReference>
<dbReference type="Proteomes" id="UP000004198">
    <property type="component" value="Unassembled WGS sequence"/>
</dbReference>
<protein>
    <recommendedName>
        <fullName evidence="2">Ferredoxin</fullName>
    </recommendedName>
</protein>
<dbReference type="EMBL" id="ACVI01000020">
    <property type="protein sequence ID" value="EET87963.1"/>
    <property type="molecule type" value="Genomic_DNA"/>
</dbReference>
<comment type="caution">
    <text evidence="8">The sequence shown here is derived from an EMBL/GenBank/DDBJ whole genome shotgun (WGS) entry which is preliminary data.</text>
</comment>
<keyword evidence="4" id="KW-0479">Metal-binding</keyword>
<gene>
    <name evidence="8" type="ORF">CcarbDRAFT_1605</name>
</gene>
<reference evidence="8 9" key="1">
    <citation type="submission" date="2009-06" db="EMBL/GenBank/DDBJ databases">
        <title>The draft genome of Clostridium carboxidivorans P7.</title>
        <authorList>
            <consortium name="US DOE Joint Genome Institute (JGI-PGF)"/>
            <person name="Lucas S."/>
            <person name="Copeland A."/>
            <person name="Lapidus A."/>
            <person name="Glavina del Rio T."/>
            <person name="Tice H."/>
            <person name="Bruce D."/>
            <person name="Goodwin L."/>
            <person name="Pitluck S."/>
            <person name="Larimer F."/>
            <person name="Land M.L."/>
            <person name="Hauser L."/>
            <person name="Hemme C.L."/>
        </authorList>
    </citation>
    <scope>NUCLEOTIDE SEQUENCE [LARGE SCALE GENOMIC DNA]</scope>
    <source>
        <strain evidence="8 9">P7</strain>
    </source>
</reference>
<feature type="domain" description="4Fe-4S ferredoxin-type" evidence="7">
    <location>
        <begin position="219"/>
        <end position="248"/>
    </location>
</feature>
<comment type="function">
    <text evidence="1">Ferredoxins are iron-sulfur proteins that transfer electrons in a wide variety of metabolic reactions.</text>
</comment>
<dbReference type="PROSITE" id="PS51379">
    <property type="entry name" value="4FE4S_FER_2"/>
    <property type="match status" value="2"/>
</dbReference>
<evidence type="ECO:0000256" key="4">
    <source>
        <dbReference type="ARBA" id="ARBA00022723"/>
    </source>
</evidence>
<dbReference type="InterPro" id="IPR017896">
    <property type="entry name" value="4Fe4S_Fe-S-bd"/>
</dbReference>
<evidence type="ECO:0000256" key="3">
    <source>
        <dbReference type="ARBA" id="ARBA00022485"/>
    </source>
</evidence>